<evidence type="ECO:0000313" key="4">
    <source>
        <dbReference type="Proteomes" id="UP000001822"/>
    </source>
</evidence>
<dbReference type="Gene3D" id="2.160.20.20">
    <property type="match status" value="1"/>
</dbReference>
<keyword evidence="4" id="KW-1185">Reference proteome</keyword>
<evidence type="ECO:0000259" key="2">
    <source>
        <dbReference type="Pfam" id="PF18962"/>
    </source>
</evidence>
<dbReference type="InterPro" id="IPR012332">
    <property type="entry name" value="Autotransporter_pectin_lyase_C"/>
</dbReference>
<feature type="signal peptide" evidence="1">
    <location>
        <begin position="1"/>
        <end position="22"/>
    </location>
</feature>
<feature type="domain" description="Secretion system C-terminal sorting" evidence="2">
    <location>
        <begin position="614"/>
        <end position="687"/>
    </location>
</feature>
<keyword evidence="1" id="KW-0732">Signal</keyword>
<name>A0A6N4SSS1_CYTH3</name>
<feature type="chain" id="PRO_5027107380" evidence="1">
    <location>
        <begin position="23"/>
        <end position="688"/>
    </location>
</feature>
<evidence type="ECO:0000256" key="1">
    <source>
        <dbReference type="SAM" id="SignalP"/>
    </source>
</evidence>
<dbReference type="Pfam" id="PF18962">
    <property type="entry name" value="Por_Secre_tail"/>
    <property type="match status" value="1"/>
</dbReference>
<dbReference type="AlphaFoldDB" id="A0A6N4SSS1"/>
<dbReference type="Proteomes" id="UP000001822">
    <property type="component" value="Chromosome"/>
</dbReference>
<dbReference type="RefSeq" id="WP_011585519.1">
    <property type="nucleotide sequence ID" value="NC_008255.1"/>
</dbReference>
<reference evidence="3 4" key="1">
    <citation type="journal article" date="2007" name="Appl. Environ. Microbiol.">
        <title>Genome sequence of the cellulolytic gliding bacterium Cytophaga hutchinsonii.</title>
        <authorList>
            <person name="Xie G."/>
            <person name="Bruce D.C."/>
            <person name="Challacombe J.F."/>
            <person name="Chertkov O."/>
            <person name="Detter J.C."/>
            <person name="Gilna P."/>
            <person name="Han C.S."/>
            <person name="Lucas S."/>
            <person name="Misra M."/>
            <person name="Myers G.L."/>
            <person name="Richardson P."/>
            <person name="Tapia R."/>
            <person name="Thayer N."/>
            <person name="Thompson L.S."/>
            <person name="Brettin T.S."/>
            <person name="Henrissat B."/>
            <person name="Wilson D.B."/>
            <person name="McBride M.J."/>
        </authorList>
    </citation>
    <scope>NUCLEOTIDE SEQUENCE [LARGE SCALE GENOMIC DNA]</scope>
    <source>
        <strain evidence="4">ATCC 33406 / DSM 1761 / CIP 103989 / NBRC 15051 / NCIMB 9469 / D465</strain>
    </source>
</reference>
<sequence length="688" mass="71420">MKRFLGLSVLIYMLLSGMMAAAQCPSDPTASCTSTISASSVTNVTVAAGQVVCVTGGIHTGTFNVQNGGILLVSGGTIGPQVAVQNGGNLVVSGGILTGSASLPAGASMFIKNNPALNGTLAMSGGTLNVLSGGTLAKDISATAASTINNCGTLSGTRNFNTNITLNNYSASTITLSTGGNTLNNYADNVTIAYNNVNTTNTFNNYGTGVNFSITGAWNSGMTFNNAAGAALTVTSVPGGAMPSATVFNNAGTLTYSPVLNTNGATFNNAATGTFNLSSSASANRPNITNDGTMNVSGTFYLAGNTTTNNGTMTFSDELRLDGGTLNLGANSTTTTKTLYKNNGSINMYDHSVLNIVQNVTTWNGTAIHLVSGCASVLGSTTPSTTNINATFLDNANINFCGAPPAQSPSYIAITSVTNSASSPGRYRIALSSGPATNGYVQISGVTGVSDLNGYWQVINNGNGTWDLIGSTYTAGAVISGSQVIVDQTKLKLGPGYYLGYSGCSNPCAPLPITLLSFTAEKEDAHVVIEWVTLQEKNNQSYTVERSADGIHFESVVSLAGNKNSSQKMTYTQYDFSPLPGVTYYRLKQTDMDQTHSYSSVVAVDSNSEIDWTIYPNPSTTGDFTILSAFADNEIVAVTVTDMTGNTVRSYDESSYEQQMEISNLGMGLYVVSIQTVTGQKSKKVIVQ</sequence>
<dbReference type="OrthoDB" id="1490051at2"/>
<dbReference type="InterPro" id="IPR026444">
    <property type="entry name" value="Secre_tail"/>
</dbReference>
<evidence type="ECO:0000313" key="3">
    <source>
        <dbReference type="EMBL" id="ABG59402.1"/>
    </source>
</evidence>
<dbReference type="EMBL" id="CP000383">
    <property type="protein sequence ID" value="ABG59402.1"/>
    <property type="molecule type" value="Genomic_DNA"/>
</dbReference>
<proteinExistence type="predicted"/>
<dbReference type="KEGG" id="chu:CHU_2139"/>
<dbReference type="NCBIfam" id="TIGR04183">
    <property type="entry name" value="Por_Secre_tail"/>
    <property type="match status" value="1"/>
</dbReference>
<protein>
    <submittedName>
        <fullName evidence="3">CHU large protein, possible SAP or adhesin AidA-related protein</fullName>
    </submittedName>
</protein>
<accession>A0A6N4SSS1</accession>
<gene>
    <name evidence="3" type="ordered locus">CHU_2139</name>
</gene>
<organism evidence="3 4">
    <name type="scientific">Cytophaga hutchinsonii (strain ATCC 33406 / DSM 1761 / CIP 103989 / NBRC 15051 / NCIMB 9469 / D465)</name>
    <dbReference type="NCBI Taxonomy" id="269798"/>
    <lineage>
        <taxon>Bacteria</taxon>
        <taxon>Pseudomonadati</taxon>
        <taxon>Bacteroidota</taxon>
        <taxon>Cytophagia</taxon>
        <taxon>Cytophagales</taxon>
        <taxon>Cytophagaceae</taxon>
        <taxon>Cytophaga</taxon>
    </lineage>
</organism>